<reference evidence="2 3" key="1">
    <citation type="journal article" date="2020" name="Genomics">
        <title>Complete, high-quality genomes from long-read metagenomic sequencing of two wolf lichen thalli reveals enigmatic genome architecture.</title>
        <authorList>
            <person name="McKenzie S.K."/>
            <person name="Walston R.F."/>
            <person name="Allen J.L."/>
        </authorList>
    </citation>
    <scope>NUCLEOTIDE SEQUENCE [LARGE SCALE GENOMIC DNA]</scope>
    <source>
        <strain evidence="2">WasteWater2</strain>
    </source>
</reference>
<feature type="compositionally biased region" description="Polar residues" evidence="1">
    <location>
        <begin position="46"/>
        <end position="56"/>
    </location>
</feature>
<comment type="caution">
    <text evidence="2">The sequence shown here is derived from an EMBL/GenBank/DDBJ whole genome shotgun (WGS) entry which is preliminary data.</text>
</comment>
<organism evidence="2 3">
    <name type="scientific">Letharia columbiana</name>
    <dbReference type="NCBI Taxonomy" id="112416"/>
    <lineage>
        <taxon>Eukaryota</taxon>
        <taxon>Fungi</taxon>
        <taxon>Dikarya</taxon>
        <taxon>Ascomycota</taxon>
        <taxon>Pezizomycotina</taxon>
        <taxon>Lecanoromycetes</taxon>
        <taxon>OSLEUM clade</taxon>
        <taxon>Lecanoromycetidae</taxon>
        <taxon>Lecanorales</taxon>
        <taxon>Lecanorineae</taxon>
        <taxon>Parmeliaceae</taxon>
        <taxon>Letharia</taxon>
    </lineage>
</organism>
<dbReference type="SUPFAM" id="SSF48576">
    <property type="entry name" value="Terpenoid synthases"/>
    <property type="match status" value="1"/>
</dbReference>
<dbReference type="GeneID" id="59282815"/>
<dbReference type="EMBL" id="JACCJC010000003">
    <property type="protein sequence ID" value="KAF6240471.1"/>
    <property type="molecule type" value="Genomic_DNA"/>
</dbReference>
<dbReference type="InterPro" id="IPR008949">
    <property type="entry name" value="Isoprenoid_synthase_dom_sf"/>
</dbReference>
<gene>
    <name evidence="2" type="ORF">HO173_001139</name>
</gene>
<feature type="region of interest" description="Disordered" evidence="1">
    <location>
        <begin position="46"/>
        <end position="66"/>
    </location>
</feature>
<evidence type="ECO:0000313" key="3">
    <source>
        <dbReference type="Proteomes" id="UP000578531"/>
    </source>
</evidence>
<sequence length="415" mass="46236">MSRGHPEAKAACRDRLYSPRVGFRAGLVKVFQRYVERIFCSQTRSTSSIHARPTSSRSKKQSRPVSLIEEENHVARQIRDIYSSRLRAPPTPPRGRFLAQAVRSERLRQEYTLTLPLPSGRASLAGDIRHATSTIDLTRFLAGLPGIAAPTIKKTNPEDLVGRMFPPWATSCGARHVAACFWSWLCVLDDLTENKDTRIALENIVSILSRSPYDPLPSSPLAVSLMGAFHSAVQTASITNQNPLDPVDPIREPWKEVFWSEVATVARALLAEQDLDDQKFTMQEWLDLRVLTISARPLLVLLQASFGLPASSGPLVIGPLKNLPLILGLQNDILGFDKDFSSGNPLSAVQLLIRDGMDKKNALLRIVGLHNRLVMEMTVDAEDFDGTDQERDFVTAASRWPNAMALWMVSCERYK</sequence>
<dbReference type="Gene3D" id="1.10.600.10">
    <property type="entry name" value="Farnesyl Diphosphate Synthase"/>
    <property type="match status" value="1"/>
</dbReference>
<dbReference type="AlphaFoldDB" id="A0A8H6L9H5"/>
<dbReference type="RefSeq" id="XP_037169730.1">
    <property type="nucleotide sequence ID" value="XM_037303083.1"/>
</dbReference>
<keyword evidence="3" id="KW-1185">Reference proteome</keyword>
<proteinExistence type="predicted"/>
<dbReference type="Pfam" id="PF19086">
    <property type="entry name" value="Terpene_syn_C_2"/>
    <property type="match status" value="1"/>
</dbReference>
<accession>A0A8H6L9H5</accession>
<protein>
    <submittedName>
        <fullName evidence="2">Uncharacterized protein</fullName>
    </submittedName>
</protein>
<evidence type="ECO:0000313" key="2">
    <source>
        <dbReference type="EMBL" id="KAF6240471.1"/>
    </source>
</evidence>
<dbReference type="OrthoDB" id="1731983at2759"/>
<evidence type="ECO:0000256" key="1">
    <source>
        <dbReference type="SAM" id="MobiDB-lite"/>
    </source>
</evidence>
<name>A0A8H6L9H5_9LECA</name>
<dbReference type="Proteomes" id="UP000578531">
    <property type="component" value="Unassembled WGS sequence"/>
</dbReference>